<comment type="caution">
    <text evidence="4">The sequence shown here is derived from an EMBL/GenBank/DDBJ whole genome shotgun (WGS) entry which is preliminary data.</text>
</comment>
<dbReference type="Pfam" id="PF00439">
    <property type="entry name" value="Bromodomain"/>
    <property type="match status" value="1"/>
</dbReference>
<dbReference type="Proteomes" id="UP000247702">
    <property type="component" value="Unassembled WGS sequence"/>
</dbReference>
<dbReference type="PROSITE" id="PS50014">
    <property type="entry name" value="BROMODOMAIN_2"/>
    <property type="match status" value="1"/>
</dbReference>
<evidence type="ECO:0000256" key="1">
    <source>
        <dbReference type="ARBA" id="ARBA00023117"/>
    </source>
</evidence>
<protein>
    <recommendedName>
        <fullName evidence="3">Bromo domain-containing protein</fullName>
    </recommendedName>
</protein>
<name>A0A2Z6R3A6_9GLOM</name>
<evidence type="ECO:0000313" key="4">
    <source>
        <dbReference type="EMBL" id="GBB96485.1"/>
    </source>
</evidence>
<keyword evidence="1 2" id="KW-0103">Bromodomain</keyword>
<dbReference type="SUPFAM" id="SSF47370">
    <property type="entry name" value="Bromodomain"/>
    <property type="match status" value="1"/>
</dbReference>
<dbReference type="Gene3D" id="1.20.920.10">
    <property type="entry name" value="Bromodomain-like"/>
    <property type="match status" value="1"/>
</dbReference>
<reference evidence="4 5" key="1">
    <citation type="submission" date="2017-11" db="EMBL/GenBank/DDBJ databases">
        <title>The genome of Rhizophagus clarus HR1 reveals common genetic basis of auxotrophy among arbuscular mycorrhizal fungi.</title>
        <authorList>
            <person name="Kobayashi Y."/>
        </authorList>
    </citation>
    <scope>NUCLEOTIDE SEQUENCE [LARGE SCALE GENOMIC DNA]</scope>
    <source>
        <strain evidence="4 5">HR1</strain>
    </source>
</reference>
<evidence type="ECO:0000259" key="3">
    <source>
        <dbReference type="PROSITE" id="PS50014"/>
    </source>
</evidence>
<sequence length="543" mass="63328">MSATTENCIELTKSTENYIGHEDFISYLTNESRNLSYRSFLNFNRDTIIASLTSLTSSSSTLAKWQNFNITWYNRFLSAAKELLEPNAFIELKKKVRLFFILQSILTLLLVKSANSGGGIGYVNIECLQRKKNLQTFWQEIIKEHEKENIVTTISEKKVQIKDISKSDLSKENIKLINYCYDILYELEDKPYAYLFYKNDIKDKVIKYPMDLFTINSKLENNQYTKLEEFEDDVRLIFCNCYTYNNVESEIYCLGRELEAIFNKKWNEKLILHDRQTRELKRARNNDNDTDSPFKKQIRILEQNEDKLVYEYIINNTFLVASAYENLIAGDIVPFIKILKTFLLTRSKMSLFSADEAVLQAIVESLLPSKYCIPELSLVMDGNKQKGFGRFGYSDIFVLKETGDNGISLELKYISLVGLIKNQKNKVNTKDLEKLDKTLEKEDEEVLLKRVYTYWSKEHKETIQITINEVLNNGINQLQSYMNIISKGKPADYFSSGVFDEHVKITKSNPNELKGFVILVVGFRRILWRPVEEVISNYVYNKV</sequence>
<dbReference type="EMBL" id="BEXD01001964">
    <property type="protein sequence ID" value="GBB96485.1"/>
    <property type="molecule type" value="Genomic_DNA"/>
</dbReference>
<organism evidence="4 5">
    <name type="scientific">Rhizophagus clarus</name>
    <dbReference type="NCBI Taxonomy" id="94130"/>
    <lineage>
        <taxon>Eukaryota</taxon>
        <taxon>Fungi</taxon>
        <taxon>Fungi incertae sedis</taxon>
        <taxon>Mucoromycota</taxon>
        <taxon>Glomeromycotina</taxon>
        <taxon>Glomeromycetes</taxon>
        <taxon>Glomerales</taxon>
        <taxon>Glomeraceae</taxon>
        <taxon>Rhizophagus</taxon>
    </lineage>
</organism>
<dbReference type="GO" id="GO:0006325">
    <property type="term" value="P:chromatin organization"/>
    <property type="evidence" value="ECO:0007669"/>
    <property type="project" value="UniProtKB-ARBA"/>
</dbReference>
<keyword evidence="5" id="KW-1185">Reference proteome</keyword>
<dbReference type="SMART" id="SM00297">
    <property type="entry name" value="BROMO"/>
    <property type="match status" value="1"/>
</dbReference>
<dbReference type="PRINTS" id="PR00503">
    <property type="entry name" value="BROMODOMAIN"/>
</dbReference>
<dbReference type="PANTHER" id="PTHR45926">
    <property type="entry name" value="OSJNBA0053K19.4 PROTEIN"/>
    <property type="match status" value="1"/>
</dbReference>
<accession>A0A2Z6R3A6</accession>
<gene>
    <name evidence="4" type="ORF">RclHR1_27660002</name>
</gene>
<evidence type="ECO:0000313" key="5">
    <source>
        <dbReference type="Proteomes" id="UP000247702"/>
    </source>
</evidence>
<proteinExistence type="predicted"/>
<evidence type="ECO:0000256" key="2">
    <source>
        <dbReference type="PROSITE-ProRule" id="PRU00035"/>
    </source>
</evidence>
<feature type="domain" description="Bromo" evidence="3">
    <location>
        <begin position="204"/>
        <end position="252"/>
    </location>
</feature>
<dbReference type="InterPro" id="IPR036427">
    <property type="entry name" value="Bromodomain-like_sf"/>
</dbReference>
<dbReference type="InterPro" id="IPR001487">
    <property type="entry name" value="Bromodomain"/>
</dbReference>
<dbReference type="AlphaFoldDB" id="A0A2Z6R3A6"/>